<dbReference type="InterPro" id="IPR001680">
    <property type="entry name" value="WD40_rpt"/>
</dbReference>
<dbReference type="PANTHER" id="PTHR46170">
    <property type="entry name" value="GATOR COMPLEX PROTEIN WDR59"/>
    <property type="match status" value="1"/>
</dbReference>
<proteinExistence type="inferred from homology"/>
<dbReference type="InterPro" id="IPR036322">
    <property type="entry name" value="WD40_repeat_dom_sf"/>
</dbReference>
<dbReference type="GO" id="GO:0034198">
    <property type="term" value="P:cellular response to amino acid starvation"/>
    <property type="evidence" value="ECO:0007669"/>
    <property type="project" value="TreeGrafter"/>
</dbReference>
<dbReference type="PROSITE" id="PS50908">
    <property type="entry name" value="RWD"/>
    <property type="match status" value="1"/>
</dbReference>
<dbReference type="AlphaFoldDB" id="A0AAJ5YZK2"/>
<keyword evidence="1 4" id="KW-0853">WD repeat</keyword>
<dbReference type="PROSITE" id="PS00678">
    <property type="entry name" value="WD_REPEATS_1"/>
    <property type="match status" value="2"/>
</dbReference>
<dbReference type="Proteomes" id="UP001217582">
    <property type="component" value="Chromosome 4"/>
</dbReference>
<dbReference type="InterPro" id="IPR019775">
    <property type="entry name" value="WD40_repeat_CS"/>
</dbReference>
<dbReference type="GO" id="GO:0035859">
    <property type="term" value="C:Seh1-associated complex"/>
    <property type="evidence" value="ECO:0007669"/>
    <property type="project" value="TreeGrafter"/>
</dbReference>
<evidence type="ECO:0000256" key="4">
    <source>
        <dbReference type="PROSITE-ProRule" id="PRU00221"/>
    </source>
</evidence>
<reference evidence="7 8" key="1">
    <citation type="submission" date="2023-03" db="EMBL/GenBank/DDBJ databases">
        <title>Mating type loci evolution in Malassezia.</title>
        <authorList>
            <person name="Coelho M.A."/>
        </authorList>
    </citation>
    <scope>NUCLEOTIDE SEQUENCE [LARGE SCALE GENOMIC DNA]</scope>
    <source>
        <strain evidence="7 8">CBS 13387</strain>
    </source>
</reference>
<feature type="region of interest" description="Disordered" evidence="5">
    <location>
        <begin position="392"/>
        <end position="435"/>
    </location>
</feature>
<comment type="similarity">
    <text evidence="3">Belongs to the WD repeat WDR59 family.</text>
</comment>
<dbReference type="PANTHER" id="PTHR46170:SF1">
    <property type="entry name" value="GATOR COMPLEX PROTEIN WDR59"/>
    <property type="match status" value="1"/>
</dbReference>
<evidence type="ECO:0000256" key="3">
    <source>
        <dbReference type="ARBA" id="ARBA00038452"/>
    </source>
</evidence>
<keyword evidence="8" id="KW-1185">Reference proteome</keyword>
<feature type="repeat" description="WD" evidence="4">
    <location>
        <begin position="247"/>
        <end position="292"/>
    </location>
</feature>
<evidence type="ECO:0000256" key="5">
    <source>
        <dbReference type="SAM" id="MobiDB-lite"/>
    </source>
</evidence>
<dbReference type="InterPro" id="IPR020472">
    <property type="entry name" value="WD40_PAC1"/>
</dbReference>
<evidence type="ECO:0000256" key="2">
    <source>
        <dbReference type="ARBA" id="ARBA00022737"/>
    </source>
</evidence>
<evidence type="ECO:0000256" key="1">
    <source>
        <dbReference type="ARBA" id="ARBA00022574"/>
    </source>
</evidence>
<dbReference type="GO" id="GO:0035591">
    <property type="term" value="F:signaling adaptor activity"/>
    <property type="evidence" value="ECO:0007669"/>
    <property type="project" value="TreeGrafter"/>
</dbReference>
<dbReference type="PRINTS" id="PR00320">
    <property type="entry name" value="GPROTEINBRPT"/>
</dbReference>
<dbReference type="InterPro" id="IPR006575">
    <property type="entry name" value="RWD_dom"/>
</dbReference>
<protein>
    <recommendedName>
        <fullName evidence="6">RWD domain-containing protein</fullName>
    </recommendedName>
</protein>
<dbReference type="SUPFAM" id="SSF50978">
    <property type="entry name" value="WD40 repeat-like"/>
    <property type="match status" value="1"/>
</dbReference>
<dbReference type="Pfam" id="PF00400">
    <property type="entry name" value="WD40"/>
    <property type="match status" value="2"/>
</dbReference>
<feature type="domain" description="RWD" evidence="6">
    <location>
        <begin position="515"/>
        <end position="623"/>
    </location>
</feature>
<evidence type="ECO:0000259" key="6">
    <source>
        <dbReference type="PROSITE" id="PS50908"/>
    </source>
</evidence>
<dbReference type="InterPro" id="IPR015943">
    <property type="entry name" value="WD40/YVTN_repeat-like_dom_sf"/>
</dbReference>
<feature type="repeat" description="WD" evidence="4">
    <location>
        <begin position="157"/>
        <end position="199"/>
    </location>
</feature>
<sequence length="695" mass="77141">MAQRTGPGSKTLASAIIDVHQPMGSMSMSPSNQEVVLGSKSGLYVLHLDHLYTPPRFFAYSTPWEVADIQWNPHAARSNWVASTSNQKLVIWNLDRPVQRTTPKPPSSHLRSAMLDEVGRSYMTPMLQDMHLNAWHGVACSFTGTKSESPQAVERLLDAHSRAITDLNWSPMHPDVIASCSVDTWIRVWDLRISSHVTRPAQSLCSWNASMTQVKWNRRTPHRIASSCDNKILIWDDRFGAVPLATIEAHHSKVYGIDWSPAAHAGSDRLMTCSLDGTIKFWDLDSPSSREALVQQSRIAEPEFTIETPQPVWRARYLPSGHGALSISQRGDTGACMWSYGKKEPQRRFEGHTDHIKEFVVRSSSDSWQLITWSHDQTLRIWPMCSSVPATEQAAAMSPPTDLPDALCGSQSDSTDHDEDTMRSMSLSRSSLKKRAARTRRIRRAECASELGDVNVSHLPTSLHSLPNVCGLPDLDAVHWMAHVRVGGDVHDAGNDDDHLNTCKPRDMDPSVLPQEILRVNAHYPNILESIDIAHRRCTIAVSGPWHQAGSGALAYLRVMFTFPLAYPLEPPALEMERSTSIPFATRAALYRALVDLIEERAAEHALCLESCVAYLKHGQEGNDDHLASARQAAPVLDSGAHAGDSFIHSYHVVSDAVMQLALRSTDLMDSSLGDLDIVRLMSTNVLGQMHEDTN</sequence>
<organism evidence="7 8">
    <name type="scientific">Malassezia arunalokei</name>
    <dbReference type="NCBI Taxonomy" id="1514897"/>
    <lineage>
        <taxon>Eukaryota</taxon>
        <taxon>Fungi</taxon>
        <taxon>Dikarya</taxon>
        <taxon>Basidiomycota</taxon>
        <taxon>Ustilaginomycotina</taxon>
        <taxon>Malasseziomycetes</taxon>
        <taxon>Malasseziales</taxon>
        <taxon>Malasseziaceae</taxon>
        <taxon>Malassezia</taxon>
    </lineage>
</organism>
<dbReference type="InterPro" id="IPR049567">
    <property type="entry name" value="WDR59-like"/>
</dbReference>
<dbReference type="PROSITE" id="PS50082">
    <property type="entry name" value="WD_REPEATS_2"/>
    <property type="match status" value="2"/>
</dbReference>
<dbReference type="SMART" id="SM00591">
    <property type="entry name" value="RWD"/>
    <property type="match status" value="1"/>
</dbReference>
<evidence type="ECO:0000313" key="8">
    <source>
        <dbReference type="Proteomes" id="UP001217582"/>
    </source>
</evidence>
<name>A0AAJ5YZK2_9BASI</name>
<gene>
    <name evidence="7" type="ORF">MARU1_002176</name>
</gene>
<dbReference type="PROSITE" id="PS50294">
    <property type="entry name" value="WD_REPEATS_REGION"/>
    <property type="match status" value="2"/>
</dbReference>
<accession>A0AAJ5YZK2</accession>
<keyword evidence="2" id="KW-0677">Repeat</keyword>
<dbReference type="GO" id="GO:1904263">
    <property type="term" value="P:positive regulation of TORC1 signaling"/>
    <property type="evidence" value="ECO:0007669"/>
    <property type="project" value="TreeGrafter"/>
</dbReference>
<dbReference type="GO" id="GO:0005774">
    <property type="term" value="C:vacuolar membrane"/>
    <property type="evidence" value="ECO:0007669"/>
    <property type="project" value="TreeGrafter"/>
</dbReference>
<dbReference type="SMART" id="SM00320">
    <property type="entry name" value="WD40"/>
    <property type="match status" value="5"/>
</dbReference>
<dbReference type="EMBL" id="CP119919">
    <property type="protein sequence ID" value="WFD16140.1"/>
    <property type="molecule type" value="Genomic_DNA"/>
</dbReference>
<dbReference type="Gene3D" id="2.130.10.10">
    <property type="entry name" value="YVTN repeat-like/Quinoprotein amine dehydrogenase"/>
    <property type="match status" value="2"/>
</dbReference>
<evidence type="ECO:0000313" key="7">
    <source>
        <dbReference type="EMBL" id="WFD16140.1"/>
    </source>
</evidence>